<protein>
    <submittedName>
        <fullName evidence="2">Uncharacterized protein</fullName>
    </submittedName>
</protein>
<feature type="region of interest" description="Disordered" evidence="1">
    <location>
        <begin position="1"/>
        <end position="167"/>
    </location>
</feature>
<name>A0A8T1X921_9STRA</name>
<comment type="caution">
    <text evidence="2">The sequence shown here is derived from an EMBL/GenBank/DDBJ whole genome shotgun (WGS) entry which is preliminary data.</text>
</comment>
<dbReference type="Proteomes" id="UP000693981">
    <property type="component" value="Unassembled WGS sequence"/>
</dbReference>
<evidence type="ECO:0000313" key="3">
    <source>
        <dbReference type="Proteomes" id="UP000693981"/>
    </source>
</evidence>
<evidence type="ECO:0000256" key="1">
    <source>
        <dbReference type="SAM" id="MobiDB-lite"/>
    </source>
</evidence>
<dbReference type="AlphaFoldDB" id="A0A8T1X921"/>
<proteinExistence type="predicted"/>
<feature type="compositionally biased region" description="Low complexity" evidence="1">
    <location>
        <begin position="43"/>
        <end position="73"/>
    </location>
</feature>
<gene>
    <name evidence="2" type="ORF">PHYBOEH_010327</name>
</gene>
<keyword evidence="3" id="KW-1185">Reference proteome</keyword>
<accession>A0A8T1X921</accession>
<feature type="compositionally biased region" description="Basic and acidic residues" evidence="1">
    <location>
        <begin position="152"/>
        <end position="167"/>
    </location>
</feature>
<evidence type="ECO:0000313" key="2">
    <source>
        <dbReference type="EMBL" id="KAG7401864.1"/>
    </source>
</evidence>
<dbReference type="OrthoDB" id="543560at2759"/>
<dbReference type="EMBL" id="JAGDFL010000007">
    <property type="protein sequence ID" value="KAG7401864.1"/>
    <property type="molecule type" value="Genomic_DNA"/>
</dbReference>
<feature type="compositionally biased region" description="Basic and acidic residues" evidence="1">
    <location>
        <begin position="124"/>
        <end position="137"/>
    </location>
</feature>
<reference evidence="2" key="1">
    <citation type="submission" date="2021-02" db="EMBL/GenBank/DDBJ databases">
        <authorList>
            <person name="Palmer J.M."/>
        </authorList>
    </citation>
    <scope>NUCLEOTIDE SEQUENCE</scope>
    <source>
        <strain evidence="2">SCRP23</strain>
    </source>
</reference>
<feature type="compositionally biased region" description="Polar residues" evidence="1">
    <location>
        <begin position="23"/>
        <end position="32"/>
    </location>
</feature>
<sequence>MSFLLGDEYASSSSDSESDGEDNAQSQLTNRNDNSEDKAPTQLLPSADSVLSSVSASKASFLPPKPAAKAPDAIESFDLLKEQEKERDRQEEEERERRDRERIEGLQEKSRKRPPPSRVANDQPAKRDKKDAKERVKAQRTKGQAGIGSDFRGWKSETEMALRQQFD</sequence>
<feature type="compositionally biased region" description="Basic and acidic residues" evidence="1">
    <location>
        <begin position="78"/>
        <end position="109"/>
    </location>
</feature>
<organism evidence="2 3">
    <name type="scientific">Phytophthora boehmeriae</name>
    <dbReference type="NCBI Taxonomy" id="109152"/>
    <lineage>
        <taxon>Eukaryota</taxon>
        <taxon>Sar</taxon>
        <taxon>Stramenopiles</taxon>
        <taxon>Oomycota</taxon>
        <taxon>Peronosporomycetes</taxon>
        <taxon>Peronosporales</taxon>
        <taxon>Peronosporaceae</taxon>
        <taxon>Phytophthora</taxon>
    </lineage>
</organism>